<evidence type="ECO:0000313" key="2">
    <source>
        <dbReference type="Proteomes" id="UP000828941"/>
    </source>
</evidence>
<accession>A0ACB9NK33</accession>
<evidence type="ECO:0000313" key="1">
    <source>
        <dbReference type="EMBL" id="KAI4336883.1"/>
    </source>
</evidence>
<protein>
    <submittedName>
        <fullName evidence="1">Uncharacterized protein</fullName>
    </submittedName>
</protein>
<organism evidence="1 2">
    <name type="scientific">Bauhinia variegata</name>
    <name type="common">Purple orchid tree</name>
    <name type="synonym">Phanera variegata</name>
    <dbReference type="NCBI Taxonomy" id="167791"/>
    <lineage>
        <taxon>Eukaryota</taxon>
        <taxon>Viridiplantae</taxon>
        <taxon>Streptophyta</taxon>
        <taxon>Embryophyta</taxon>
        <taxon>Tracheophyta</taxon>
        <taxon>Spermatophyta</taxon>
        <taxon>Magnoliopsida</taxon>
        <taxon>eudicotyledons</taxon>
        <taxon>Gunneridae</taxon>
        <taxon>Pentapetalae</taxon>
        <taxon>rosids</taxon>
        <taxon>fabids</taxon>
        <taxon>Fabales</taxon>
        <taxon>Fabaceae</taxon>
        <taxon>Cercidoideae</taxon>
        <taxon>Cercideae</taxon>
        <taxon>Bauhiniinae</taxon>
        <taxon>Bauhinia</taxon>
    </lineage>
</organism>
<name>A0ACB9NK33_BAUVA</name>
<comment type="caution">
    <text evidence="1">The sequence shown here is derived from an EMBL/GenBank/DDBJ whole genome shotgun (WGS) entry which is preliminary data.</text>
</comment>
<proteinExistence type="predicted"/>
<dbReference type="Proteomes" id="UP000828941">
    <property type="component" value="Chromosome 6"/>
</dbReference>
<sequence length="100" mass="11200">MRCMVNSIASLLADERDMNDETTITLPGALNSSGELESDPKCCRCLLVLAVGHNHSLLSLIAHRRQQHQMQKLGLVIGEVNITNSSSYWLRKKMKLHRAT</sequence>
<dbReference type="EMBL" id="CM039431">
    <property type="protein sequence ID" value="KAI4336883.1"/>
    <property type="molecule type" value="Genomic_DNA"/>
</dbReference>
<gene>
    <name evidence="1" type="ORF">L6164_015360</name>
</gene>
<reference evidence="1 2" key="1">
    <citation type="journal article" date="2022" name="DNA Res.">
        <title>Chromosomal-level genome assembly of the orchid tree Bauhinia variegata (Leguminosae; Cercidoideae) supports the allotetraploid origin hypothesis of Bauhinia.</title>
        <authorList>
            <person name="Zhong Y."/>
            <person name="Chen Y."/>
            <person name="Zheng D."/>
            <person name="Pang J."/>
            <person name="Liu Y."/>
            <person name="Luo S."/>
            <person name="Meng S."/>
            <person name="Qian L."/>
            <person name="Wei D."/>
            <person name="Dai S."/>
            <person name="Zhou R."/>
        </authorList>
    </citation>
    <scope>NUCLEOTIDE SEQUENCE [LARGE SCALE GENOMIC DNA]</scope>
    <source>
        <strain evidence="1">BV-YZ2020</strain>
    </source>
</reference>
<keyword evidence="2" id="KW-1185">Reference proteome</keyword>